<proteinExistence type="predicted"/>
<dbReference type="InterPro" id="IPR019563">
    <property type="entry name" value="GH97_catalytic"/>
</dbReference>
<dbReference type="Proteomes" id="UP000266441">
    <property type="component" value="Unassembled WGS sequence"/>
</dbReference>
<evidence type="ECO:0000256" key="2">
    <source>
        <dbReference type="ARBA" id="ARBA00011245"/>
    </source>
</evidence>
<evidence type="ECO:0000256" key="4">
    <source>
        <dbReference type="SAM" id="SignalP"/>
    </source>
</evidence>
<feature type="domain" description="Glycosyl-hydrolase 97 catalytic" evidence="5">
    <location>
        <begin position="299"/>
        <end position="447"/>
    </location>
</feature>
<keyword evidence="4" id="KW-0732">Signal</keyword>
<dbReference type="PANTHER" id="PTHR35803:SF3">
    <property type="entry name" value="ALPHA-GLUCOSIDASE"/>
    <property type="match status" value="1"/>
</dbReference>
<name>A0A399D1F3_9BACT</name>
<evidence type="ECO:0000313" key="9">
    <source>
        <dbReference type="Proteomes" id="UP000266441"/>
    </source>
</evidence>
<dbReference type="PROSITE" id="PS51257">
    <property type="entry name" value="PROKAR_LIPOPROTEIN"/>
    <property type="match status" value="1"/>
</dbReference>
<keyword evidence="3" id="KW-0106">Calcium</keyword>
<keyword evidence="9" id="KW-1185">Reference proteome</keyword>
<dbReference type="InterPro" id="IPR029486">
    <property type="entry name" value="GH97_N"/>
</dbReference>
<dbReference type="InterPro" id="IPR014718">
    <property type="entry name" value="GH-type_carb-bd"/>
</dbReference>
<evidence type="ECO:0000256" key="3">
    <source>
        <dbReference type="ARBA" id="ARBA00022837"/>
    </source>
</evidence>
<dbReference type="InterPro" id="IPR017853">
    <property type="entry name" value="GH"/>
</dbReference>
<dbReference type="GO" id="GO:0030246">
    <property type="term" value="F:carbohydrate binding"/>
    <property type="evidence" value="ECO:0007669"/>
    <property type="project" value="InterPro"/>
</dbReference>
<sequence length="644" mass="72382">MNFKLIGKALVFMCLSLLFCSCNSNDSIQLSSPDNNYHFSLTTEGKLSYSVNWNGSVIIDKSALGFKLANGTFIPGDVKITKVIKNSVDKTWRPVYGEFSSYTDKYNEVLVQFKGTNLAAENIALRVRAYNEGVAFRYEFNQPEELEVLSELTEFTFPNDPFVWVSLMAQSGINKQKLSDVSIICERPLLAELSDSVFAALGEANLVDFARMKFEKDSTVSNKLRASLSIAQDKKGNKIHFVSIPGNGYFSPWRFIMAGQSPSEILQNNYLLLNLSEPNKIEDTSWIKPGKVIREVTLTTKGGIACVDFAEKHNLQYVEFDAGWYGNEYDDASDATTVTVDPNRSPGPLDLKYVINYAKEKGIDVILYVNRRALEKQLDEVLPLLKSWGVTGVKYGFVNVGPQKWTTWLHDAVRKAAEHGLMVDIHDEYRPTGYSRTYPNLMTQEGIRGDEESAPNDMVINTLFTRMIAGAGDQTNCYFSERVSAKMGSHVSQMAKTICIYSPWQFLYWYDRPVGSPTKKGGAGNTEDVIPEIPDLAFFDQVPTVWDETKIIDGYPGEFAVVARKHEDKWYLGAITGTKEMLLNVDLKFLDEGKKYKATVFSHDESLKTVTKVKIQEIEVTGQSEFEYPVLKQNGLAVIFTPVK</sequence>
<dbReference type="Pfam" id="PF10566">
    <property type="entry name" value="Glyco_hydro_97"/>
    <property type="match status" value="1"/>
</dbReference>
<dbReference type="PANTHER" id="PTHR35803">
    <property type="entry name" value="GLUCAN 1,4-ALPHA-GLUCOSIDASE SUSB-RELATED"/>
    <property type="match status" value="1"/>
</dbReference>
<dbReference type="AlphaFoldDB" id="A0A399D1F3"/>
<evidence type="ECO:0000256" key="1">
    <source>
        <dbReference type="ARBA" id="ARBA00001913"/>
    </source>
</evidence>
<comment type="cofactor">
    <cofactor evidence="1">
        <name>Ca(2+)</name>
        <dbReference type="ChEBI" id="CHEBI:29108"/>
    </cofactor>
</comment>
<organism evidence="8 9">
    <name type="scientific">Mariniphaga sediminis</name>
    <dbReference type="NCBI Taxonomy" id="1628158"/>
    <lineage>
        <taxon>Bacteria</taxon>
        <taxon>Pseudomonadati</taxon>
        <taxon>Bacteroidota</taxon>
        <taxon>Bacteroidia</taxon>
        <taxon>Marinilabiliales</taxon>
        <taxon>Prolixibacteraceae</taxon>
        <taxon>Mariniphaga</taxon>
    </lineage>
</organism>
<evidence type="ECO:0000259" key="6">
    <source>
        <dbReference type="Pfam" id="PF14508"/>
    </source>
</evidence>
<evidence type="ECO:0000313" key="8">
    <source>
        <dbReference type="EMBL" id="RIH65825.1"/>
    </source>
</evidence>
<dbReference type="Pfam" id="PF14509">
    <property type="entry name" value="GH97_C"/>
    <property type="match status" value="1"/>
</dbReference>
<dbReference type="OrthoDB" id="1109141at2"/>
<dbReference type="InterPro" id="IPR029483">
    <property type="entry name" value="GH97_C"/>
</dbReference>
<feature type="domain" description="Glycosyl-hydrolase 97 N-terminal" evidence="6">
    <location>
        <begin position="30"/>
        <end position="278"/>
    </location>
</feature>
<feature type="chain" id="PRO_5017382045" evidence="4">
    <location>
        <begin position="25"/>
        <end position="644"/>
    </location>
</feature>
<evidence type="ECO:0000259" key="5">
    <source>
        <dbReference type="Pfam" id="PF10566"/>
    </source>
</evidence>
<dbReference type="Gene3D" id="2.70.98.10">
    <property type="match status" value="1"/>
</dbReference>
<dbReference type="InterPro" id="IPR013785">
    <property type="entry name" value="Aldolase_TIM"/>
</dbReference>
<feature type="domain" description="Glycosyl-hydrolase 97 C-terminal oligomerisation" evidence="7">
    <location>
        <begin position="545"/>
        <end position="640"/>
    </location>
</feature>
<comment type="caution">
    <text evidence="8">The sequence shown here is derived from an EMBL/GenBank/DDBJ whole genome shotgun (WGS) entry which is preliminary data.</text>
</comment>
<gene>
    <name evidence="8" type="ORF">D1164_09065</name>
</gene>
<evidence type="ECO:0000259" key="7">
    <source>
        <dbReference type="Pfam" id="PF14509"/>
    </source>
</evidence>
<protein>
    <submittedName>
        <fullName evidence="8">Alpha-glucosidase</fullName>
    </submittedName>
</protein>
<dbReference type="InterPro" id="IPR052720">
    <property type="entry name" value="Glycosyl_hydrolase_97"/>
</dbReference>
<dbReference type="SUPFAM" id="SSF51445">
    <property type="entry name" value="(Trans)glycosidases"/>
    <property type="match status" value="1"/>
</dbReference>
<comment type="subunit">
    <text evidence="2">Monomer.</text>
</comment>
<dbReference type="Gene3D" id="3.20.20.70">
    <property type="entry name" value="Aldolase class I"/>
    <property type="match status" value="1"/>
</dbReference>
<reference evidence="8 9" key="1">
    <citation type="journal article" date="2015" name="Int. J. Syst. Evol. Microbiol.">
        <title>Mariniphaga sediminis sp. nov., isolated from coastal sediment.</title>
        <authorList>
            <person name="Wang F.Q."/>
            <person name="Shen Q.Y."/>
            <person name="Chen G.J."/>
            <person name="Du Z.J."/>
        </authorList>
    </citation>
    <scope>NUCLEOTIDE SEQUENCE [LARGE SCALE GENOMIC DNA]</scope>
    <source>
        <strain evidence="8 9">SY21</strain>
    </source>
</reference>
<accession>A0A399D1F3</accession>
<dbReference type="EMBL" id="QWET01000005">
    <property type="protein sequence ID" value="RIH65825.1"/>
    <property type="molecule type" value="Genomic_DNA"/>
</dbReference>
<dbReference type="Pfam" id="PF14508">
    <property type="entry name" value="GH97_N"/>
    <property type="match status" value="1"/>
</dbReference>
<feature type="signal peptide" evidence="4">
    <location>
        <begin position="1"/>
        <end position="24"/>
    </location>
</feature>